<accession>A0ABS8PS66</accession>
<dbReference type="Proteomes" id="UP001199816">
    <property type="component" value="Unassembled WGS sequence"/>
</dbReference>
<organism evidence="5 6">
    <name type="scientific">Niabella pedocola</name>
    <dbReference type="NCBI Taxonomy" id="1752077"/>
    <lineage>
        <taxon>Bacteria</taxon>
        <taxon>Pseudomonadati</taxon>
        <taxon>Bacteroidota</taxon>
        <taxon>Chitinophagia</taxon>
        <taxon>Chitinophagales</taxon>
        <taxon>Chitinophagaceae</taxon>
        <taxon>Niabella</taxon>
    </lineage>
</organism>
<dbReference type="Gene3D" id="1.25.40.10">
    <property type="entry name" value="Tetratricopeptide repeat domain"/>
    <property type="match status" value="1"/>
</dbReference>
<proteinExistence type="predicted"/>
<feature type="repeat" description="TPR" evidence="3">
    <location>
        <begin position="243"/>
        <end position="276"/>
    </location>
</feature>
<dbReference type="InterPro" id="IPR051685">
    <property type="entry name" value="Ycf3/AcsC/BcsC/TPR_MFPF"/>
</dbReference>
<dbReference type="PROSITE" id="PS50005">
    <property type="entry name" value="TPR"/>
    <property type="match status" value="1"/>
</dbReference>
<dbReference type="PANTHER" id="PTHR44943:SF4">
    <property type="entry name" value="TPR REPEAT-CONTAINING PROTEIN MJ0798"/>
    <property type="match status" value="1"/>
</dbReference>
<dbReference type="InterPro" id="IPR011990">
    <property type="entry name" value="TPR-like_helical_dom_sf"/>
</dbReference>
<protein>
    <submittedName>
        <fullName evidence="5">Tetratricopeptide repeat protein</fullName>
    </submittedName>
</protein>
<evidence type="ECO:0000256" key="2">
    <source>
        <dbReference type="ARBA" id="ARBA00022803"/>
    </source>
</evidence>
<dbReference type="SMART" id="SM00028">
    <property type="entry name" value="TPR"/>
    <property type="match status" value="2"/>
</dbReference>
<dbReference type="SUPFAM" id="SSF48452">
    <property type="entry name" value="TPR-like"/>
    <property type="match status" value="1"/>
</dbReference>
<dbReference type="Pfam" id="PF14559">
    <property type="entry name" value="TPR_19"/>
    <property type="match status" value="1"/>
</dbReference>
<feature type="region of interest" description="Disordered" evidence="4">
    <location>
        <begin position="27"/>
        <end position="50"/>
    </location>
</feature>
<keyword evidence="1" id="KW-0677">Repeat</keyword>
<evidence type="ECO:0000313" key="6">
    <source>
        <dbReference type="Proteomes" id="UP001199816"/>
    </source>
</evidence>
<feature type="compositionally biased region" description="Basic and acidic residues" evidence="4">
    <location>
        <begin position="40"/>
        <end position="50"/>
    </location>
</feature>
<reference evidence="5 6" key="1">
    <citation type="submission" date="2021-11" db="EMBL/GenBank/DDBJ databases">
        <title>Genomic of Niabella pedocola.</title>
        <authorList>
            <person name="Wu T."/>
        </authorList>
    </citation>
    <scope>NUCLEOTIDE SEQUENCE [LARGE SCALE GENOMIC DNA]</scope>
    <source>
        <strain evidence="5 6">JCM 31011</strain>
    </source>
</reference>
<dbReference type="EMBL" id="JAJNEC010000005">
    <property type="protein sequence ID" value="MCD2423918.1"/>
    <property type="molecule type" value="Genomic_DNA"/>
</dbReference>
<evidence type="ECO:0000313" key="5">
    <source>
        <dbReference type="EMBL" id="MCD2423918.1"/>
    </source>
</evidence>
<dbReference type="PANTHER" id="PTHR44943">
    <property type="entry name" value="CELLULOSE SYNTHASE OPERON PROTEIN C"/>
    <property type="match status" value="1"/>
</dbReference>
<keyword evidence="6" id="KW-1185">Reference proteome</keyword>
<sequence length="291" mass="32186">MKKPQVITIAIAVVAIVLLLAFGRTTPKAGQKPAAGETAQKQEHDHADHEDAAGGFSIDTVLAMSKKELPADQALRLDLLEQSITRGDVKKQKLDVYHQLAHFWKDTAKAFIPYAWFTAESARLENSEKSLNFAAQIFLNQLSQVENVQTRHWMAEQAKDLFEKVLSVNPANDSAQVGLGATYLYGGIGTPMEGIGKIRAVVEKDSTNVYAQMTLAAASLMSGQKQKAQERLETVLKLQPQNIQAILMLGDLYEKDGNKDQAIQWYSKAVKLVQRADIKTALEKRIEALKK</sequence>
<keyword evidence="2 3" id="KW-0802">TPR repeat</keyword>
<dbReference type="InterPro" id="IPR019734">
    <property type="entry name" value="TPR_rpt"/>
</dbReference>
<gene>
    <name evidence="5" type="ORF">LQ567_14165</name>
</gene>
<name>A0ABS8PS66_9BACT</name>
<comment type="caution">
    <text evidence="5">The sequence shown here is derived from an EMBL/GenBank/DDBJ whole genome shotgun (WGS) entry which is preliminary data.</text>
</comment>
<dbReference type="RefSeq" id="WP_231005175.1">
    <property type="nucleotide sequence ID" value="NZ_JAJNEC010000005.1"/>
</dbReference>
<evidence type="ECO:0000256" key="4">
    <source>
        <dbReference type="SAM" id="MobiDB-lite"/>
    </source>
</evidence>
<evidence type="ECO:0000256" key="1">
    <source>
        <dbReference type="ARBA" id="ARBA00022737"/>
    </source>
</evidence>
<evidence type="ECO:0000256" key="3">
    <source>
        <dbReference type="PROSITE-ProRule" id="PRU00339"/>
    </source>
</evidence>